<sequence>MTKKGVSTPPRFSIGDHVSWNSEAGYVSGKITKIHNEDFTYKGHHRRASAEEPQYEIKSDKTDHIAAHKGSALRKLPDEKCIKYGEECPGYAKDLQFVQARTHRRVKDVASPGENQVARSDTVSSPVLSRSTDSIPEGPHSPQLYRLQALVSISSIISSDFRIIWSWFSELPSTLGRSPVLDSAIESFSVEMLGRTLENAEVRDRGRVCYVRALSKLQGALYHSIEWQSSETLADYEKLYAGTTSADAYLRHAKGIGALIEARGPFRERWCPFDIAVIQTFRSTLITASMLGGDYCSLVEERWRTFFRENPAAFLPREWHSFYEDYYDLLSQMPSIAQRGYDMLQALSSGSPPSPDEASILIRDTIPVYEGWWRWNKQLLTLFPAPVEVTSPRGDQLYPVVYLYDDVWRGSSHMLVAVCIIIANLVFKVTGYQRGGDGEVREMVDRICMSVETVSVGACGPMRVGAGLRIAYEAADSETRGWIKGWLQEFEERFAATAYGKYPTRTAAEIVPKEVDLGPGKS</sequence>
<feature type="compositionally biased region" description="Polar residues" evidence="1">
    <location>
        <begin position="113"/>
        <end position="134"/>
    </location>
</feature>
<gene>
    <name evidence="3" type="ORF">DNG_10131</name>
</gene>
<reference evidence="3" key="1">
    <citation type="submission" date="2018-03" db="EMBL/GenBank/DDBJ databases">
        <authorList>
            <person name="Guldener U."/>
        </authorList>
    </citation>
    <scope>NUCLEOTIDE SEQUENCE</scope>
</reference>
<evidence type="ECO:0000256" key="1">
    <source>
        <dbReference type="SAM" id="MobiDB-lite"/>
    </source>
</evidence>
<dbReference type="AlphaFoldDB" id="A0AAE8N910"/>
<protein>
    <recommendedName>
        <fullName evidence="2">Hypervirulence associated protein TUDOR domain-containing protein</fullName>
    </recommendedName>
</protein>
<feature type="domain" description="Hypervirulence associated protein TUDOR" evidence="2">
    <location>
        <begin position="15"/>
        <end position="73"/>
    </location>
</feature>
<proteinExistence type="predicted"/>
<organism evidence="3 4">
    <name type="scientific">Cephalotrichum gorgonifer</name>
    <dbReference type="NCBI Taxonomy" id="2041049"/>
    <lineage>
        <taxon>Eukaryota</taxon>
        <taxon>Fungi</taxon>
        <taxon>Dikarya</taxon>
        <taxon>Ascomycota</taxon>
        <taxon>Pezizomycotina</taxon>
        <taxon>Sordariomycetes</taxon>
        <taxon>Hypocreomycetidae</taxon>
        <taxon>Microascales</taxon>
        <taxon>Microascaceae</taxon>
        <taxon>Cephalotrichum</taxon>
    </lineage>
</organism>
<dbReference type="InterPro" id="IPR021331">
    <property type="entry name" value="Hva1_TUDOR"/>
</dbReference>
<dbReference type="Proteomes" id="UP001187682">
    <property type="component" value="Unassembled WGS sequence"/>
</dbReference>
<accession>A0AAE8N910</accession>
<dbReference type="Pfam" id="PF11160">
    <property type="entry name" value="Hva1_TUDOR"/>
    <property type="match status" value="1"/>
</dbReference>
<dbReference type="EMBL" id="ONZQ02000020">
    <property type="protein sequence ID" value="SPO07437.1"/>
    <property type="molecule type" value="Genomic_DNA"/>
</dbReference>
<comment type="caution">
    <text evidence="3">The sequence shown here is derived from an EMBL/GenBank/DDBJ whole genome shotgun (WGS) entry which is preliminary data.</text>
</comment>
<name>A0AAE8N910_9PEZI</name>
<dbReference type="PANTHER" id="PTHR38111">
    <property type="entry name" value="ZN(2)-C6 FUNGAL-TYPE DOMAIN-CONTAINING PROTEIN-RELATED"/>
    <property type="match status" value="1"/>
</dbReference>
<dbReference type="Gene3D" id="2.30.30.1060">
    <property type="match status" value="1"/>
</dbReference>
<evidence type="ECO:0000259" key="2">
    <source>
        <dbReference type="Pfam" id="PF11160"/>
    </source>
</evidence>
<dbReference type="PANTHER" id="PTHR38111:SF5">
    <property type="entry name" value="TRANSCRIPTION FACTOR DOMAIN-CONTAINING PROTEIN"/>
    <property type="match status" value="1"/>
</dbReference>
<feature type="region of interest" description="Disordered" evidence="1">
    <location>
        <begin position="108"/>
        <end position="140"/>
    </location>
</feature>
<evidence type="ECO:0000313" key="3">
    <source>
        <dbReference type="EMBL" id="SPO07437.1"/>
    </source>
</evidence>
<dbReference type="InterPro" id="IPR053178">
    <property type="entry name" value="Osmoadaptation_assoc"/>
</dbReference>
<evidence type="ECO:0000313" key="4">
    <source>
        <dbReference type="Proteomes" id="UP001187682"/>
    </source>
</evidence>
<keyword evidence="4" id="KW-1185">Reference proteome</keyword>